<dbReference type="InterPro" id="IPR007197">
    <property type="entry name" value="rSAM"/>
</dbReference>
<dbReference type="AlphaFoldDB" id="A0A0W8E5D3"/>
<reference evidence="10" key="1">
    <citation type="journal article" date="2015" name="Proc. Natl. Acad. Sci. U.S.A.">
        <title>Networks of energetic and metabolic interactions define dynamics in microbial communities.</title>
        <authorList>
            <person name="Embree M."/>
            <person name="Liu J.K."/>
            <person name="Al-Bassam M.M."/>
            <person name="Zengler K."/>
        </authorList>
    </citation>
    <scope>NUCLEOTIDE SEQUENCE</scope>
</reference>
<dbReference type="SFLD" id="SFLDG01061">
    <property type="entry name" value="methylthiotransferase"/>
    <property type="match status" value="1"/>
</dbReference>
<dbReference type="Gene3D" id="2.40.50.140">
    <property type="entry name" value="Nucleic acid-binding proteins"/>
    <property type="match status" value="1"/>
</dbReference>
<dbReference type="SUPFAM" id="SSF102114">
    <property type="entry name" value="Radical SAM enzymes"/>
    <property type="match status" value="1"/>
</dbReference>
<evidence type="ECO:0000256" key="7">
    <source>
        <dbReference type="ARBA" id="ARBA00023014"/>
    </source>
</evidence>
<dbReference type="CDD" id="cd01335">
    <property type="entry name" value="Radical_SAM"/>
    <property type="match status" value="1"/>
</dbReference>
<keyword evidence="5" id="KW-0479">Metal-binding</keyword>
<comment type="caution">
    <text evidence="10">The sequence shown here is derived from an EMBL/GenBank/DDBJ whole genome shotgun (WGS) entry which is preliminary data.</text>
</comment>
<evidence type="ECO:0000256" key="1">
    <source>
        <dbReference type="ARBA" id="ARBA00001966"/>
    </source>
</evidence>
<dbReference type="InterPro" id="IPR002792">
    <property type="entry name" value="TRAM_dom"/>
</dbReference>
<dbReference type="InterPro" id="IPR005839">
    <property type="entry name" value="Methylthiotransferase"/>
</dbReference>
<dbReference type="HAMAP" id="MF_01865">
    <property type="entry name" value="MTTase_RimO"/>
    <property type="match status" value="1"/>
</dbReference>
<evidence type="ECO:0000256" key="3">
    <source>
        <dbReference type="ARBA" id="ARBA00022490"/>
    </source>
</evidence>
<evidence type="ECO:0000256" key="4">
    <source>
        <dbReference type="ARBA" id="ARBA00022691"/>
    </source>
</evidence>
<dbReference type="InterPro" id="IPR005840">
    <property type="entry name" value="Ribosomal_uS12_MeSTrfase_RimO"/>
</dbReference>
<evidence type="ECO:0000313" key="10">
    <source>
        <dbReference type="EMBL" id="KUG03810.1"/>
    </source>
</evidence>
<dbReference type="PROSITE" id="PS51449">
    <property type="entry name" value="MTTASE_N"/>
    <property type="match status" value="1"/>
</dbReference>
<dbReference type="NCBIfam" id="TIGR00089">
    <property type="entry name" value="MiaB/RimO family radical SAM methylthiotransferase"/>
    <property type="match status" value="1"/>
</dbReference>
<organism evidence="10">
    <name type="scientific">hydrocarbon metagenome</name>
    <dbReference type="NCBI Taxonomy" id="938273"/>
    <lineage>
        <taxon>unclassified sequences</taxon>
        <taxon>metagenomes</taxon>
        <taxon>ecological metagenomes</taxon>
    </lineage>
</organism>
<feature type="domain" description="Radical SAM core" evidence="9">
    <location>
        <begin position="140"/>
        <end position="370"/>
    </location>
</feature>
<dbReference type="Gene3D" id="3.80.30.20">
    <property type="entry name" value="tm_1862 like domain"/>
    <property type="match status" value="1"/>
</dbReference>
<dbReference type="SFLD" id="SFLDF00274">
    <property type="entry name" value="ribosomal_protein_S12_methylth"/>
    <property type="match status" value="1"/>
</dbReference>
<comment type="cofactor">
    <cofactor evidence="1">
        <name>[4Fe-4S] cluster</name>
        <dbReference type="ChEBI" id="CHEBI:49883"/>
    </cofactor>
</comment>
<dbReference type="InterPro" id="IPR013848">
    <property type="entry name" value="Methylthiotransferase_N"/>
</dbReference>
<dbReference type="Pfam" id="PF00919">
    <property type="entry name" value="UPF0004"/>
    <property type="match status" value="1"/>
</dbReference>
<dbReference type="GO" id="GO:0046872">
    <property type="term" value="F:metal ion binding"/>
    <property type="evidence" value="ECO:0007669"/>
    <property type="project" value="UniProtKB-KW"/>
</dbReference>
<dbReference type="InterPro" id="IPR006638">
    <property type="entry name" value="Elp3/MiaA/NifB-like_rSAM"/>
</dbReference>
<dbReference type="Pfam" id="PF18693">
    <property type="entry name" value="TRAM_2"/>
    <property type="match status" value="1"/>
</dbReference>
<protein>
    <submittedName>
        <fullName evidence="10">Ribosomal protein s12p asp88 methylthiotransferase</fullName>
    </submittedName>
</protein>
<feature type="domain" description="MTTase N-terminal" evidence="8">
    <location>
        <begin position="1"/>
        <end position="117"/>
    </location>
</feature>
<dbReference type="SFLD" id="SFLDS00029">
    <property type="entry name" value="Radical_SAM"/>
    <property type="match status" value="1"/>
</dbReference>
<keyword evidence="6" id="KW-0408">Iron</keyword>
<dbReference type="GO" id="GO:0005840">
    <property type="term" value="C:ribosome"/>
    <property type="evidence" value="ECO:0007669"/>
    <property type="project" value="UniProtKB-KW"/>
</dbReference>
<dbReference type="SMART" id="SM00729">
    <property type="entry name" value="Elp3"/>
    <property type="match status" value="1"/>
</dbReference>
<dbReference type="GO" id="GO:0035599">
    <property type="term" value="F:aspartic acid methylthiotransferase activity"/>
    <property type="evidence" value="ECO:0007669"/>
    <property type="project" value="TreeGrafter"/>
</dbReference>
<keyword evidence="10" id="KW-0689">Ribosomal protein</keyword>
<keyword evidence="3" id="KW-0963">Cytoplasm</keyword>
<dbReference type="InterPro" id="IPR012340">
    <property type="entry name" value="NA-bd_OB-fold"/>
</dbReference>
<evidence type="ECO:0000256" key="6">
    <source>
        <dbReference type="ARBA" id="ARBA00023004"/>
    </source>
</evidence>
<dbReference type="SFLD" id="SFLDG01082">
    <property type="entry name" value="B12-binding_domain_containing"/>
    <property type="match status" value="1"/>
</dbReference>
<dbReference type="InterPro" id="IPR020612">
    <property type="entry name" value="Methylthiotransferase_CS"/>
</dbReference>
<keyword evidence="2" id="KW-0004">4Fe-4S</keyword>
<keyword evidence="7" id="KW-0411">Iron-sulfur</keyword>
<evidence type="ECO:0000256" key="5">
    <source>
        <dbReference type="ARBA" id="ARBA00022723"/>
    </source>
</evidence>
<dbReference type="EMBL" id="LNQE01001867">
    <property type="protein sequence ID" value="KUG03810.1"/>
    <property type="molecule type" value="Genomic_DNA"/>
</dbReference>
<dbReference type="PROSITE" id="PS01278">
    <property type="entry name" value="MTTASE_RADICAL"/>
    <property type="match status" value="1"/>
</dbReference>
<gene>
    <name evidence="10" type="ORF">ASZ90_018772</name>
</gene>
<dbReference type="FunFam" id="3.80.30.20:FF:000001">
    <property type="entry name" value="tRNA-2-methylthio-N(6)-dimethylallyladenosine synthase 2"/>
    <property type="match status" value="1"/>
</dbReference>
<sequence length="439" mass="49937">MNIGFISLGCPKNLVDTEIMMDILRKNGHRIVNSPERADAVVINTCGFITDAKEESIETIIEMGKLKDSGVVKYIIATGCLTQRHGQELLDEMPELDGVLGISRFKEITAALAAIEDGDRPMKISDPPTIFIEKGRRMLTTPPGMAYMKIAEGCDNICTYCAIPSIRGRFRSKTMEDIENEGRLLVQQGVKELVLIAQDTAVYGKDIYDRPSLPEVLSRLNRIEGLEWIRMMYLHPAHLDKEIIDSVALNRKVIPYLDIPIQHASNSILTRMNRRHDLDYLRTLLSNLKSEIEDLVLRTTVMLGFPGEEEHDFRVLYDFLAENRFDWLGAFVFTPEEGTHAASMENQVPLEIAQERREQIMQLQKKISREKNILRIGRTENILISSQMENNMYLGRGYYQAPDVDGLTIIKTPVKLKKGEFARVHLKAVRNYDLIGEAE</sequence>
<keyword evidence="4" id="KW-0949">S-adenosyl-L-methionine</keyword>
<dbReference type="PROSITE" id="PS51918">
    <property type="entry name" value="RADICAL_SAM"/>
    <property type="match status" value="1"/>
</dbReference>
<dbReference type="PANTHER" id="PTHR43837:SF1">
    <property type="entry name" value="RIBOSOMAL PROTEIN US12 METHYLTHIOTRANSFERASE RIMO"/>
    <property type="match status" value="1"/>
</dbReference>
<dbReference type="PANTHER" id="PTHR43837">
    <property type="entry name" value="RIBOSOMAL PROTEIN S12 METHYLTHIOTRANSFERASE RIMO"/>
    <property type="match status" value="1"/>
</dbReference>
<dbReference type="InterPro" id="IPR058240">
    <property type="entry name" value="rSAM_sf"/>
</dbReference>
<keyword evidence="10" id="KW-0687">Ribonucleoprotein</keyword>
<keyword evidence="10" id="KW-0808">Transferase</keyword>
<dbReference type="InterPro" id="IPR038135">
    <property type="entry name" value="Methylthiotransferase_N_sf"/>
</dbReference>
<proteinExistence type="inferred from homology"/>
<evidence type="ECO:0000259" key="9">
    <source>
        <dbReference type="PROSITE" id="PS51918"/>
    </source>
</evidence>
<dbReference type="Pfam" id="PF04055">
    <property type="entry name" value="Radical_SAM"/>
    <property type="match status" value="1"/>
</dbReference>
<dbReference type="GO" id="GO:0005829">
    <property type="term" value="C:cytosol"/>
    <property type="evidence" value="ECO:0007669"/>
    <property type="project" value="TreeGrafter"/>
</dbReference>
<dbReference type="NCBIfam" id="TIGR01125">
    <property type="entry name" value="30S ribosomal protein S12 methylthiotransferase RimO"/>
    <property type="match status" value="1"/>
</dbReference>
<evidence type="ECO:0000259" key="8">
    <source>
        <dbReference type="PROSITE" id="PS51449"/>
    </source>
</evidence>
<evidence type="ECO:0000256" key="2">
    <source>
        <dbReference type="ARBA" id="ARBA00022485"/>
    </source>
</evidence>
<dbReference type="Gene3D" id="3.40.50.12160">
    <property type="entry name" value="Methylthiotransferase, N-terminal domain"/>
    <property type="match status" value="1"/>
</dbReference>
<dbReference type="GO" id="GO:0051539">
    <property type="term" value="F:4 iron, 4 sulfur cluster binding"/>
    <property type="evidence" value="ECO:0007669"/>
    <property type="project" value="UniProtKB-KW"/>
</dbReference>
<accession>A0A0W8E5D3</accession>
<dbReference type="GO" id="GO:0006400">
    <property type="term" value="P:tRNA modification"/>
    <property type="evidence" value="ECO:0007669"/>
    <property type="project" value="InterPro"/>
</dbReference>
<dbReference type="InterPro" id="IPR023404">
    <property type="entry name" value="rSAM_horseshoe"/>
</dbReference>
<name>A0A0W8E5D3_9ZZZZ</name>